<feature type="domain" description="Protein kinase" evidence="5">
    <location>
        <begin position="540"/>
        <end position="833"/>
    </location>
</feature>
<dbReference type="CDD" id="cd13981">
    <property type="entry name" value="STKc_Bub1_BubR1"/>
    <property type="match status" value="1"/>
</dbReference>
<dbReference type="PROSITE" id="PS51489">
    <property type="entry name" value="BUB1_N"/>
    <property type="match status" value="1"/>
</dbReference>
<accession>A0A1E3NWC0</accession>
<dbReference type="RefSeq" id="XP_019036620.1">
    <property type="nucleotide sequence ID" value="XM_019180487.1"/>
</dbReference>
<evidence type="ECO:0000256" key="3">
    <source>
        <dbReference type="ARBA" id="ARBA00022838"/>
    </source>
</evidence>
<dbReference type="GO" id="GO:0005634">
    <property type="term" value="C:nucleus"/>
    <property type="evidence" value="ECO:0007669"/>
    <property type="project" value="TreeGrafter"/>
</dbReference>
<dbReference type="GO" id="GO:0000776">
    <property type="term" value="C:kinetochore"/>
    <property type="evidence" value="ECO:0007669"/>
    <property type="project" value="UniProtKB-KW"/>
</dbReference>
<dbReference type="SMART" id="SM00220">
    <property type="entry name" value="S_TKc"/>
    <property type="match status" value="1"/>
</dbReference>
<evidence type="ECO:0000313" key="7">
    <source>
        <dbReference type="EMBL" id="ODQ57413.1"/>
    </source>
</evidence>
<dbReference type="GeneID" id="30197733"/>
<dbReference type="AlphaFoldDB" id="A0A1E3NWC0"/>
<evidence type="ECO:0000259" key="5">
    <source>
        <dbReference type="PROSITE" id="PS50011"/>
    </source>
</evidence>
<evidence type="ECO:0000256" key="4">
    <source>
        <dbReference type="ARBA" id="ARBA00023328"/>
    </source>
</evidence>
<dbReference type="InterPro" id="IPR015661">
    <property type="entry name" value="Bub1/Mad3"/>
</dbReference>
<evidence type="ECO:0000256" key="2">
    <source>
        <dbReference type="ARBA" id="ARBA00022454"/>
    </source>
</evidence>
<dbReference type="InterPro" id="IPR012572">
    <property type="entry name" value="Mad3/Bub1_II"/>
</dbReference>
<keyword evidence="2" id="KW-0158">Chromosome</keyword>
<dbReference type="Pfam" id="PF08171">
    <property type="entry name" value="Mad3_BUB1_II"/>
    <property type="match status" value="1"/>
</dbReference>
<dbReference type="InterPro" id="IPR011009">
    <property type="entry name" value="Kinase-like_dom_sf"/>
</dbReference>
<dbReference type="STRING" id="683960.A0A1E3NWC0"/>
<organism evidence="7 8">
    <name type="scientific">Wickerhamomyces anomalus (strain ATCC 58044 / CBS 1984 / NCYC 433 / NRRL Y-366-8)</name>
    <name type="common">Yeast</name>
    <name type="synonym">Hansenula anomala</name>
    <dbReference type="NCBI Taxonomy" id="683960"/>
    <lineage>
        <taxon>Eukaryota</taxon>
        <taxon>Fungi</taxon>
        <taxon>Dikarya</taxon>
        <taxon>Ascomycota</taxon>
        <taxon>Saccharomycotina</taxon>
        <taxon>Saccharomycetes</taxon>
        <taxon>Phaffomycetales</taxon>
        <taxon>Wickerhamomycetaceae</taxon>
        <taxon>Wickerhamomyces</taxon>
    </lineage>
</organism>
<evidence type="ECO:0000256" key="1">
    <source>
        <dbReference type="ARBA" id="ARBA00004629"/>
    </source>
</evidence>
<evidence type="ECO:0008006" key="9">
    <source>
        <dbReference type="Google" id="ProtNLM"/>
    </source>
</evidence>
<feature type="domain" description="BUB1 N-terminal" evidence="6">
    <location>
        <begin position="50"/>
        <end position="210"/>
    </location>
</feature>
<dbReference type="Gene3D" id="1.10.510.10">
    <property type="entry name" value="Transferase(Phosphotransferase) domain 1"/>
    <property type="match status" value="1"/>
</dbReference>
<dbReference type="GO" id="GO:0051754">
    <property type="term" value="P:meiotic sister chromatid cohesion, centromeric"/>
    <property type="evidence" value="ECO:0007669"/>
    <property type="project" value="TreeGrafter"/>
</dbReference>
<dbReference type="SMART" id="SM00777">
    <property type="entry name" value="Mad3_BUB1_I"/>
    <property type="match status" value="1"/>
</dbReference>
<dbReference type="FunFam" id="1.25.40.430:FF:000003">
    <property type="entry name" value="Checkpoint serine/threonine-protein kinase BUB1"/>
    <property type="match status" value="1"/>
</dbReference>
<name>A0A1E3NWC0_WICAA</name>
<dbReference type="GO" id="GO:0032991">
    <property type="term" value="C:protein-containing complex"/>
    <property type="evidence" value="ECO:0007669"/>
    <property type="project" value="UniProtKB-ARBA"/>
</dbReference>
<dbReference type="InterPro" id="IPR013212">
    <property type="entry name" value="Mad3/Bub1_I"/>
</dbReference>
<keyword evidence="4" id="KW-0137">Centromere</keyword>
<dbReference type="InterPro" id="IPR000719">
    <property type="entry name" value="Prot_kinase_dom"/>
</dbReference>
<dbReference type="EMBL" id="KV454213">
    <property type="protein sequence ID" value="ODQ57413.1"/>
    <property type="molecule type" value="Genomic_DNA"/>
</dbReference>
<dbReference type="Gene3D" id="6.10.20.170">
    <property type="match status" value="1"/>
</dbReference>
<dbReference type="GO" id="GO:0004672">
    <property type="term" value="F:protein kinase activity"/>
    <property type="evidence" value="ECO:0007669"/>
    <property type="project" value="InterPro"/>
</dbReference>
<dbReference type="PANTHER" id="PTHR14030">
    <property type="entry name" value="MITOTIC CHECKPOINT SERINE/THREONINE-PROTEIN KINASE BUB1"/>
    <property type="match status" value="1"/>
</dbReference>
<dbReference type="Pfam" id="PF08311">
    <property type="entry name" value="Mad3_BUB1_I"/>
    <property type="match status" value="1"/>
</dbReference>
<keyword evidence="8" id="KW-1185">Reference proteome</keyword>
<dbReference type="PANTHER" id="PTHR14030:SF4">
    <property type="entry name" value="BUB1 KINASE, ISOFORM A-RELATED"/>
    <property type="match status" value="1"/>
</dbReference>
<dbReference type="InterPro" id="IPR008271">
    <property type="entry name" value="Ser/Thr_kinase_AS"/>
</dbReference>
<dbReference type="Pfam" id="PF00069">
    <property type="entry name" value="Pkinase"/>
    <property type="match status" value="1"/>
</dbReference>
<sequence length="833" mass="95849">MEIIDFESIEQQKENIEPLNEGRSAAALKGLFSVPLGDLKKQQLDERSKIEAELESLEELDDPIQPYLDYIQWIKTNYPTGKSVESGLIQVLERCTSQFRDYDFYKNDPRYLKVWLTYAKYSDNPRDIFVYLARKEIGTSLALYYEEYANFLETNGRFAQAEQVYQEGLSVKARPLARFQRRFDEFKIRFQHRPVSENIEPSSPVFPVRSALSLKSGTLFASHDTARPQKKRLEIFNDTEADNGIRQDGWDILGSNKFRNKENILEAKPWAGEVLRQDNVKKTNCNKVSVFQDGNDYPSGPVYKIIEIPGKKPEKIDLNFDLIYQEGEELCIQEVLARLRGLNKQNETNFSTALSTPVMTSLIDEKKATTVDSTIHLNKNDLKRPSSPTATFFTNAAKNEVYSMFNQNPVKEKQSQKEEDEEELIYDDYTEQLTRPNMNDLTERMVDVGLQQNDDLNNTEGRNDTEISNDAHAIDFPTVDPADESLKAALLKEIMPPLSSYFGLFEYNETLEMCSTLKKSLNNKLSKHVFLNLKGSESTFNLRSLLGEGGFASVYLAESMNGQLKAIKAQKPSSAWEFYILKQIEQRLKGKDILDSIIMSEEIHLFRDESYLVLEYEKQGTILDIVNLYRSTGRNVDEVLAIFLTIELLKVIEAIHNIGIMHGDLKPDNCMLRLENCEVGTYKRNGGNSWSKKGIKLIDFGRSIDMSLFPPNIRFKSHWKTDNQDCPEMRNDQLWTYQADYYGVAGIIHSMLYGSFIETVLVNGKYKISNPMKRYWHHELWNPLFDILINSADYGNLPITNKLKEERERLESWLEVNGSSLNGIIRDIETGLK</sequence>
<dbReference type="PROSITE" id="PS00108">
    <property type="entry name" value="PROTEIN_KINASE_ST"/>
    <property type="match status" value="1"/>
</dbReference>
<dbReference type="Proteomes" id="UP000094112">
    <property type="component" value="Unassembled WGS sequence"/>
</dbReference>
<dbReference type="OrthoDB" id="248495at2759"/>
<comment type="subcellular location">
    <subcellularLocation>
        <location evidence="1">Chromosome</location>
        <location evidence="1">Centromere</location>
        <location evidence="1">Kinetochore</location>
    </subcellularLocation>
</comment>
<keyword evidence="3" id="KW-0995">Kinetochore</keyword>
<dbReference type="Gene3D" id="1.25.40.430">
    <property type="match status" value="1"/>
</dbReference>
<gene>
    <name evidence="7" type="ORF">WICANDRAFT_106934</name>
</gene>
<dbReference type="PROSITE" id="PS50011">
    <property type="entry name" value="PROTEIN_KINASE_DOM"/>
    <property type="match status" value="1"/>
</dbReference>
<dbReference type="GO" id="GO:0005524">
    <property type="term" value="F:ATP binding"/>
    <property type="evidence" value="ECO:0007669"/>
    <property type="project" value="InterPro"/>
</dbReference>
<protein>
    <recommendedName>
        <fullName evidence="9">Protein kinase domain-containing protein</fullName>
    </recommendedName>
</protein>
<dbReference type="SUPFAM" id="SSF56112">
    <property type="entry name" value="Protein kinase-like (PK-like)"/>
    <property type="match status" value="1"/>
</dbReference>
<reference evidence="7 8" key="1">
    <citation type="journal article" date="2016" name="Proc. Natl. Acad. Sci. U.S.A.">
        <title>Comparative genomics of biotechnologically important yeasts.</title>
        <authorList>
            <person name="Riley R."/>
            <person name="Haridas S."/>
            <person name="Wolfe K.H."/>
            <person name="Lopes M.R."/>
            <person name="Hittinger C.T."/>
            <person name="Goeker M."/>
            <person name="Salamov A.A."/>
            <person name="Wisecaver J.H."/>
            <person name="Long T.M."/>
            <person name="Calvey C.H."/>
            <person name="Aerts A.L."/>
            <person name="Barry K.W."/>
            <person name="Choi C."/>
            <person name="Clum A."/>
            <person name="Coughlan A.Y."/>
            <person name="Deshpande S."/>
            <person name="Douglass A.P."/>
            <person name="Hanson S.J."/>
            <person name="Klenk H.-P."/>
            <person name="LaButti K.M."/>
            <person name="Lapidus A."/>
            <person name="Lindquist E.A."/>
            <person name="Lipzen A.M."/>
            <person name="Meier-Kolthoff J.P."/>
            <person name="Ohm R.A."/>
            <person name="Otillar R.P."/>
            <person name="Pangilinan J.L."/>
            <person name="Peng Y."/>
            <person name="Rokas A."/>
            <person name="Rosa C.A."/>
            <person name="Scheuner C."/>
            <person name="Sibirny A.A."/>
            <person name="Slot J.C."/>
            <person name="Stielow J.B."/>
            <person name="Sun H."/>
            <person name="Kurtzman C.P."/>
            <person name="Blackwell M."/>
            <person name="Grigoriev I.V."/>
            <person name="Jeffries T.W."/>
        </authorList>
    </citation>
    <scope>NUCLEOTIDE SEQUENCE [LARGE SCALE GENOMIC DNA]</scope>
    <source>
        <strain evidence="8">ATCC 58044 / CBS 1984 / NCYC 433 / NRRL Y-366-8</strain>
    </source>
</reference>
<dbReference type="GO" id="GO:0007094">
    <property type="term" value="P:mitotic spindle assembly checkpoint signaling"/>
    <property type="evidence" value="ECO:0007669"/>
    <property type="project" value="InterPro"/>
</dbReference>
<proteinExistence type="predicted"/>
<evidence type="ECO:0000313" key="8">
    <source>
        <dbReference type="Proteomes" id="UP000094112"/>
    </source>
</evidence>
<evidence type="ECO:0000259" key="6">
    <source>
        <dbReference type="PROSITE" id="PS51489"/>
    </source>
</evidence>